<dbReference type="PANTHER" id="PTHR21584:SF9">
    <property type="entry name" value="G2 AND S PHASE-EXPRESSED PROTEIN 1 N-TERMINAL DOMAIN-CONTAINING PROTEIN"/>
    <property type="match status" value="1"/>
</dbReference>
<evidence type="ECO:0000259" key="6">
    <source>
        <dbReference type="Pfam" id="PF15259"/>
    </source>
</evidence>
<evidence type="ECO:0000313" key="8">
    <source>
        <dbReference type="Proteomes" id="UP000245119"/>
    </source>
</evidence>
<proteinExistence type="predicted"/>
<dbReference type="InterPro" id="IPR026657">
    <property type="entry name" value="DDA3/GTSE-1"/>
</dbReference>
<feature type="region of interest" description="Disordered" evidence="5">
    <location>
        <begin position="246"/>
        <end position="274"/>
    </location>
</feature>
<evidence type="ECO:0000256" key="5">
    <source>
        <dbReference type="SAM" id="MobiDB-lite"/>
    </source>
</evidence>
<feature type="domain" description="G2 and S phase-expressed protein 1 N-terminal" evidence="6">
    <location>
        <begin position="79"/>
        <end position="161"/>
    </location>
</feature>
<keyword evidence="3" id="KW-0597">Phosphoprotein</keyword>
<dbReference type="InterPro" id="IPR032768">
    <property type="entry name" value="GTSE1_N"/>
</dbReference>
<reference evidence="7 8" key="1">
    <citation type="submission" date="2018-04" db="EMBL/GenBank/DDBJ databases">
        <title>The genome of golden apple snail Pomacea canaliculata provides insight into stress tolerance and invasive adaptation.</title>
        <authorList>
            <person name="Liu C."/>
            <person name="Liu B."/>
            <person name="Ren Y."/>
            <person name="Zhang Y."/>
            <person name="Wang H."/>
            <person name="Li S."/>
            <person name="Jiang F."/>
            <person name="Yin L."/>
            <person name="Zhang G."/>
            <person name="Qian W."/>
            <person name="Fan W."/>
        </authorList>
    </citation>
    <scope>NUCLEOTIDE SEQUENCE [LARGE SCALE GENOMIC DNA]</scope>
    <source>
        <strain evidence="7">SZHN2017</strain>
        <tissue evidence="7">Muscle</tissue>
    </source>
</reference>
<dbReference type="Pfam" id="PF15259">
    <property type="entry name" value="GTSE1_N"/>
    <property type="match status" value="1"/>
</dbReference>
<keyword evidence="2" id="KW-0963">Cytoplasm</keyword>
<comment type="caution">
    <text evidence="7">The sequence shown here is derived from an EMBL/GenBank/DDBJ whole genome shotgun (WGS) entry which is preliminary data.</text>
</comment>
<sequence length="604" mass="66147">MDHAVCPVDILIDLSDPIDDKNSLIEDDKENTPLIRITDSVELIRRSSFPLSQPSKFEEHVFQDVTDRIEQKDTSPEVRLIEEEEFDFDLPVSSPERRDGGDKAVDGDEEDEVFIGPIGFMEKCIAAGVAEEVIKPLSPLRPDQVAEIAKEAFLVAHRIVNMTVITPSPQKSCSPKTVTNFRPVSLFGRKTHTLLNKYQETNDHSKGDSQDLNGSSTSPHFGHIRQETFTKELPVEELVKFKKEQSNSIAVDDDAKNSETESSASTVKSHPPANKLQLASSKLLRYNRSQINLAKVDKQLSSSSAVRSKEEEENIQTESTIRRSLQPPKMPSTLPMRGLRLAGPSQKSAVNTSVQQGQKAQDSLFALPRQQAPVMDSSTGMSKGPATKPQLIQPGHLQRRNLAQNLNKTTRLVAAGPLKATTQAASKKGETVERPNNLMLPQGNTQCPEMPTGIENNARPKLLSVTNIITPVKSSSSSSSVCDSTPGSVTNKRLSMLPTPSKSKGSSVSSLPLPSPLSLRSSNSSNLSFRSVPSSSDAGDSPMLDPKKTVKNRRLSGVKPRKPLVQNTPEVPRRIPSKWSPVVRSKPAALDEQVSMCTKRLLNK</sequence>
<evidence type="ECO:0000256" key="1">
    <source>
        <dbReference type="ARBA" id="ARBA00004245"/>
    </source>
</evidence>
<dbReference type="EMBL" id="PZQS01000009">
    <property type="protein sequence ID" value="PVD24631.1"/>
    <property type="molecule type" value="Genomic_DNA"/>
</dbReference>
<feature type="region of interest" description="Disordered" evidence="5">
    <location>
        <begin position="201"/>
        <end position="227"/>
    </location>
</feature>
<evidence type="ECO:0000313" key="7">
    <source>
        <dbReference type="EMBL" id="PVD24631.1"/>
    </source>
</evidence>
<gene>
    <name evidence="7" type="ORF">C0Q70_15115</name>
</gene>
<evidence type="ECO:0000256" key="2">
    <source>
        <dbReference type="ARBA" id="ARBA00022490"/>
    </source>
</evidence>
<name>A0A2T7NTZ1_POMCA</name>
<dbReference type="Proteomes" id="UP000245119">
    <property type="component" value="Linkage Group LG9"/>
</dbReference>
<evidence type="ECO:0000256" key="4">
    <source>
        <dbReference type="ARBA" id="ARBA00023212"/>
    </source>
</evidence>
<dbReference type="PANTHER" id="PTHR21584">
    <property type="entry name" value="DIFFERENTIAL DISPLAY AND ACTIVATED BY P53 DDA3 /G2 S PHASE EXPRESSED 1"/>
    <property type="match status" value="1"/>
</dbReference>
<dbReference type="GO" id="GO:0008017">
    <property type="term" value="F:microtubule binding"/>
    <property type="evidence" value="ECO:0007669"/>
    <property type="project" value="TreeGrafter"/>
</dbReference>
<dbReference type="GO" id="GO:0015630">
    <property type="term" value="C:microtubule cytoskeleton"/>
    <property type="evidence" value="ECO:0007669"/>
    <property type="project" value="TreeGrafter"/>
</dbReference>
<feature type="region of interest" description="Disordered" evidence="5">
    <location>
        <begin position="298"/>
        <end position="331"/>
    </location>
</feature>
<evidence type="ECO:0000256" key="3">
    <source>
        <dbReference type="ARBA" id="ARBA00022553"/>
    </source>
</evidence>
<dbReference type="AlphaFoldDB" id="A0A2T7NTZ1"/>
<keyword evidence="4" id="KW-0206">Cytoskeleton</keyword>
<accession>A0A2T7NTZ1</accession>
<feature type="compositionally biased region" description="Polar residues" evidence="5">
    <location>
        <begin position="210"/>
        <end position="219"/>
    </location>
</feature>
<comment type="subcellular location">
    <subcellularLocation>
        <location evidence="1">Cytoplasm</location>
        <location evidence="1">Cytoskeleton</location>
    </subcellularLocation>
</comment>
<feature type="compositionally biased region" description="Low complexity" evidence="5">
    <location>
        <begin position="500"/>
        <end position="536"/>
    </location>
</feature>
<feature type="compositionally biased region" description="Basic residues" evidence="5">
    <location>
        <begin position="549"/>
        <end position="562"/>
    </location>
</feature>
<protein>
    <recommendedName>
        <fullName evidence="6">G2 and S phase-expressed protein 1 N-terminal domain-containing protein</fullName>
    </recommendedName>
</protein>
<feature type="compositionally biased region" description="Polar residues" evidence="5">
    <location>
        <begin position="481"/>
        <end position="493"/>
    </location>
</feature>
<dbReference type="OrthoDB" id="10072587at2759"/>
<keyword evidence="8" id="KW-1185">Reference proteome</keyword>
<organism evidence="7 8">
    <name type="scientific">Pomacea canaliculata</name>
    <name type="common">Golden apple snail</name>
    <dbReference type="NCBI Taxonomy" id="400727"/>
    <lineage>
        <taxon>Eukaryota</taxon>
        <taxon>Metazoa</taxon>
        <taxon>Spiralia</taxon>
        <taxon>Lophotrochozoa</taxon>
        <taxon>Mollusca</taxon>
        <taxon>Gastropoda</taxon>
        <taxon>Caenogastropoda</taxon>
        <taxon>Architaenioglossa</taxon>
        <taxon>Ampullarioidea</taxon>
        <taxon>Ampullariidae</taxon>
        <taxon>Pomacea</taxon>
    </lineage>
</organism>
<feature type="region of interest" description="Disordered" evidence="5">
    <location>
        <begin position="473"/>
        <end position="588"/>
    </location>
</feature>